<proteinExistence type="inferred from homology"/>
<keyword evidence="3 5" id="KW-1005">Bacterial flagellum biogenesis</keyword>
<feature type="domain" description="FlgD/Vpr Ig-like" evidence="7">
    <location>
        <begin position="110"/>
        <end position="175"/>
    </location>
</feature>
<evidence type="ECO:0000313" key="8">
    <source>
        <dbReference type="EMBL" id="SEJ31780.1"/>
    </source>
</evidence>
<dbReference type="OrthoDB" id="9785233at2"/>
<evidence type="ECO:0000256" key="2">
    <source>
        <dbReference type="ARBA" id="ARBA00016013"/>
    </source>
</evidence>
<feature type="region of interest" description="Disordered" evidence="6">
    <location>
        <begin position="1"/>
        <end position="27"/>
    </location>
</feature>
<evidence type="ECO:0000313" key="9">
    <source>
        <dbReference type="Proteomes" id="UP000199379"/>
    </source>
</evidence>
<organism evidence="8 9">
    <name type="scientific">Cribrihabitans marinus</name>
    <dbReference type="NCBI Taxonomy" id="1227549"/>
    <lineage>
        <taxon>Bacteria</taxon>
        <taxon>Pseudomonadati</taxon>
        <taxon>Pseudomonadota</taxon>
        <taxon>Alphaproteobacteria</taxon>
        <taxon>Rhodobacterales</taxon>
        <taxon>Paracoccaceae</taxon>
        <taxon>Cribrihabitans</taxon>
    </lineage>
</organism>
<dbReference type="EMBL" id="FNYD01000004">
    <property type="protein sequence ID" value="SEJ31780.1"/>
    <property type="molecule type" value="Genomic_DNA"/>
</dbReference>
<dbReference type="Proteomes" id="UP000199379">
    <property type="component" value="Unassembled WGS sequence"/>
</dbReference>
<dbReference type="InterPro" id="IPR025965">
    <property type="entry name" value="FlgD/Vpr_Ig-like"/>
</dbReference>
<dbReference type="Gene3D" id="2.60.40.4070">
    <property type="match status" value="1"/>
</dbReference>
<comment type="similarity">
    <text evidence="1 5">Belongs to the FlgD family.</text>
</comment>
<protein>
    <recommendedName>
        <fullName evidence="2 5">Basal-body rod modification protein FlgD</fullName>
    </recommendedName>
</protein>
<dbReference type="STRING" id="1227549.SAMN05444007_104160"/>
<feature type="compositionally biased region" description="Polar residues" evidence="6">
    <location>
        <begin position="15"/>
        <end position="27"/>
    </location>
</feature>
<dbReference type="NCBIfam" id="NF009453">
    <property type="entry name" value="PRK12813.1"/>
    <property type="match status" value="1"/>
</dbReference>
<name>A0A1H6Y3T0_9RHOB</name>
<gene>
    <name evidence="8" type="ORF">SAMN05444007_104160</name>
</gene>
<dbReference type="InterPro" id="IPR005648">
    <property type="entry name" value="FlgD"/>
</dbReference>
<dbReference type="RefSeq" id="WP_092364819.1">
    <property type="nucleotide sequence ID" value="NZ_BMGV01000004.1"/>
</dbReference>
<dbReference type="AlphaFoldDB" id="A0A1H6Y3T0"/>
<keyword evidence="8" id="KW-0966">Cell projection</keyword>
<evidence type="ECO:0000256" key="3">
    <source>
        <dbReference type="ARBA" id="ARBA00022795"/>
    </source>
</evidence>
<evidence type="ECO:0000259" key="7">
    <source>
        <dbReference type="Pfam" id="PF13860"/>
    </source>
</evidence>
<reference evidence="8 9" key="1">
    <citation type="submission" date="2016-10" db="EMBL/GenBank/DDBJ databases">
        <authorList>
            <person name="de Groot N.N."/>
        </authorList>
    </citation>
    <scope>NUCLEOTIDE SEQUENCE [LARGE SCALE GENOMIC DNA]</scope>
    <source>
        <strain evidence="8 9">DSM 29340</strain>
    </source>
</reference>
<keyword evidence="9" id="KW-1185">Reference proteome</keyword>
<keyword evidence="8" id="KW-0969">Cilium</keyword>
<dbReference type="Pfam" id="PF13860">
    <property type="entry name" value="FlgD_ig"/>
    <property type="match status" value="1"/>
</dbReference>
<evidence type="ECO:0000256" key="5">
    <source>
        <dbReference type="RuleBase" id="RU362076"/>
    </source>
</evidence>
<sequence length="224" mass="23539">MITEVNGTAGVIPATSGSQAPGTGQSKALTSDFETFLRMLTAQARNQDPLEPVDSSEYAAQLAQFSMVEQQVKTNEMLTDLVSGFTASDMARLSGWVGMEARALIPARFDGAPVSVETAVAPEADSARLVVRDDTGAVVDRIGLDPSATAVAWAGVDSDGHAFPAGLYTFSVESYLGKTVISDRSAATYNRIVEAQFDETGAVLIFEGGQAVRADLVTAIREPS</sequence>
<evidence type="ECO:0000256" key="1">
    <source>
        <dbReference type="ARBA" id="ARBA00010577"/>
    </source>
</evidence>
<dbReference type="GO" id="GO:0044781">
    <property type="term" value="P:bacterial-type flagellum organization"/>
    <property type="evidence" value="ECO:0007669"/>
    <property type="project" value="UniProtKB-UniRule"/>
</dbReference>
<dbReference type="Pfam" id="PF03963">
    <property type="entry name" value="FlgD"/>
    <property type="match status" value="1"/>
</dbReference>
<evidence type="ECO:0000256" key="6">
    <source>
        <dbReference type="SAM" id="MobiDB-lite"/>
    </source>
</evidence>
<comment type="function">
    <text evidence="4 5">Required for flagellar hook formation. May act as a scaffolding protein.</text>
</comment>
<accession>A0A1H6Y3T0</accession>
<evidence type="ECO:0000256" key="4">
    <source>
        <dbReference type="ARBA" id="ARBA00024746"/>
    </source>
</evidence>
<keyword evidence="8" id="KW-0282">Flagellum</keyword>